<keyword evidence="4 5" id="KW-0520">NAD</keyword>
<feature type="binding site" evidence="8">
    <location>
        <position position="220"/>
    </location>
    <ligand>
        <name>NAD(+)</name>
        <dbReference type="ChEBI" id="CHEBI:57540"/>
    </ligand>
</feature>
<protein>
    <recommendedName>
        <fullName evidence="2 5">Alanine dehydrogenase</fullName>
        <ecNumber evidence="2 5">1.4.1.1</ecNumber>
    </recommendedName>
</protein>
<dbReference type="SUPFAM" id="SSF51735">
    <property type="entry name" value="NAD(P)-binding Rossmann-fold domains"/>
    <property type="match status" value="1"/>
</dbReference>
<evidence type="ECO:0000256" key="5">
    <source>
        <dbReference type="PIRNR" id="PIRNR000183"/>
    </source>
</evidence>
<dbReference type="Proteomes" id="UP000262583">
    <property type="component" value="Chromosome"/>
</dbReference>
<dbReference type="InterPro" id="IPR008143">
    <property type="entry name" value="Ala_DH/PNT_CS2"/>
</dbReference>
<dbReference type="FunFam" id="3.40.50.720:FF:000049">
    <property type="entry name" value="Alanine dehydrogenase"/>
    <property type="match status" value="1"/>
</dbReference>
<dbReference type="PANTHER" id="PTHR42795:SF1">
    <property type="entry name" value="ALANINE DEHYDROGENASE"/>
    <property type="match status" value="1"/>
</dbReference>
<dbReference type="PANTHER" id="PTHR42795">
    <property type="entry name" value="ALANINE DEHYDROGENASE"/>
    <property type="match status" value="1"/>
</dbReference>
<dbReference type="NCBIfam" id="TIGR00518">
    <property type="entry name" value="alaDH"/>
    <property type="match status" value="1"/>
</dbReference>
<dbReference type="Gene3D" id="3.40.50.720">
    <property type="entry name" value="NAD(P)-binding Rossmann-like Domain"/>
    <property type="match status" value="2"/>
</dbReference>
<evidence type="ECO:0000313" key="12">
    <source>
        <dbReference type="EMBL" id="AXA35629.1"/>
    </source>
</evidence>
<dbReference type="GO" id="GO:0005886">
    <property type="term" value="C:plasma membrane"/>
    <property type="evidence" value="ECO:0007669"/>
    <property type="project" value="TreeGrafter"/>
</dbReference>
<feature type="binding site" evidence="8">
    <location>
        <begin position="239"/>
        <end position="240"/>
    </location>
    <ligand>
        <name>NAD(+)</name>
        <dbReference type="ChEBI" id="CHEBI:57540"/>
    </ligand>
</feature>
<feature type="binding site" evidence="7">
    <location>
        <position position="75"/>
    </location>
    <ligand>
        <name>substrate</name>
    </ligand>
</feature>
<dbReference type="KEGG" id="schv:BRCON_0852"/>
<dbReference type="AlphaFoldDB" id="A0A2Z4Y3R8"/>
<dbReference type="InterPro" id="IPR007886">
    <property type="entry name" value="AlaDH/PNT_N"/>
</dbReference>
<keyword evidence="8" id="KW-0547">Nucleotide-binding</keyword>
<dbReference type="EMBL" id="CP030759">
    <property type="protein sequence ID" value="AXA35629.1"/>
    <property type="molecule type" value="Genomic_DNA"/>
</dbReference>
<evidence type="ECO:0000256" key="8">
    <source>
        <dbReference type="PIRSR" id="PIRSR000183-3"/>
    </source>
</evidence>
<evidence type="ECO:0000256" key="9">
    <source>
        <dbReference type="PIRSR" id="PIRSR000183-4"/>
    </source>
</evidence>
<feature type="domain" description="Alanine dehydrogenase/pyridine nucleotide transhydrogenase NAD(H)-binding" evidence="10">
    <location>
        <begin position="149"/>
        <end position="297"/>
    </location>
</feature>
<feature type="binding site" evidence="8">
    <location>
        <begin position="267"/>
        <end position="270"/>
    </location>
    <ligand>
        <name>NAD(+)</name>
        <dbReference type="ChEBI" id="CHEBI:57540"/>
    </ligand>
</feature>
<evidence type="ECO:0000256" key="4">
    <source>
        <dbReference type="ARBA" id="ARBA00023027"/>
    </source>
</evidence>
<feature type="binding site" evidence="8">
    <location>
        <position position="279"/>
    </location>
    <ligand>
        <name>NAD(+)</name>
        <dbReference type="ChEBI" id="CHEBI:57540"/>
    </ligand>
</feature>
<dbReference type="InterPro" id="IPR036291">
    <property type="entry name" value="NAD(P)-bd_dom_sf"/>
</dbReference>
<feature type="binding site" evidence="8">
    <location>
        <position position="203"/>
    </location>
    <ligand>
        <name>NAD(+)</name>
        <dbReference type="ChEBI" id="CHEBI:57540"/>
    </ligand>
</feature>
<dbReference type="SMART" id="SM01002">
    <property type="entry name" value="AlaDh_PNT_C"/>
    <property type="match status" value="1"/>
</dbReference>
<dbReference type="PROSITE" id="PS00837">
    <property type="entry name" value="ALADH_PNT_2"/>
    <property type="match status" value="1"/>
</dbReference>
<organism evidence="12 13">
    <name type="scientific">Sumerlaea chitinivorans</name>
    <dbReference type="NCBI Taxonomy" id="2250252"/>
    <lineage>
        <taxon>Bacteria</taxon>
        <taxon>Candidatus Sumerlaeota</taxon>
        <taxon>Candidatus Sumerlaeia</taxon>
        <taxon>Candidatus Sumerlaeales</taxon>
        <taxon>Candidatus Sumerlaeaceae</taxon>
        <taxon>Candidatus Sumerlaea</taxon>
    </lineage>
</organism>
<keyword evidence="3 5" id="KW-0560">Oxidoreductase</keyword>
<dbReference type="Pfam" id="PF05222">
    <property type="entry name" value="AlaDh_PNT_N"/>
    <property type="match status" value="1"/>
</dbReference>
<feature type="active site" description="Proton donor/acceptor" evidence="6">
    <location>
        <position position="96"/>
    </location>
</feature>
<dbReference type="Pfam" id="PF01262">
    <property type="entry name" value="AlaDh_PNT_C"/>
    <property type="match status" value="1"/>
</dbReference>
<comment type="catalytic activity">
    <reaction evidence="5">
        <text>L-alanine + NAD(+) + H2O = pyruvate + NH4(+) + NADH + H(+)</text>
        <dbReference type="Rhea" id="RHEA:18405"/>
        <dbReference type="ChEBI" id="CHEBI:15361"/>
        <dbReference type="ChEBI" id="CHEBI:15377"/>
        <dbReference type="ChEBI" id="CHEBI:15378"/>
        <dbReference type="ChEBI" id="CHEBI:28938"/>
        <dbReference type="ChEBI" id="CHEBI:57540"/>
        <dbReference type="ChEBI" id="CHEBI:57945"/>
        <dbReference type="ChEBI" id="CHEBI:57972"/>
        <dbReference type="EC" id="1.4.1.1"/>
    </reaction>
</comment>
<feature type="binding site" evidence="8">
    <location>
        <position position="134"/>
    </location>
    <ligand>
        <name>NAD(+)</name>
        <dbReference type="ChEBI" id="CHEBI:57540"/>
    </ligand>
</feature>
<evidence type="ECO:0000256" key="3">
    <source>
        <dbReference type="ARBA" id="ARBA00023002"/>
    </source>
</evidence>
<dbReference type="InterPro" id="IPR007698">
    <property type="entry name" value="AlaDH/PNT_NAD(H)-bd"/>
</dbReference>
<dbReference type="GO" id="GO:0000166">
    <property type="term" value="F:nucleotide binding"/>
    <property type="evidence" value="ECO:0007669"/>
    <property type="project" value="UniProtKB-KW"/>
</dbReference>
<comment type="similarity">
    <text evidence="1 5">Belongs to the AlaDH/PNT family.</text>
</comment>
<gene>
    <name evidence="12" type="ORF">BRCON_0852</name>
</gene>
<dbReference type="PIRSF" id="PIRSF000183">
    <property type="entry name" value="Alanine_dh"/>
    <property type="match status" value="1"/>
</dbReference>
<evidence type="ECO:0000313" key="13">
    <source>
        <dbReference type="Proteomes" id="UP000262583"/>
    </source>
</evidence>
<dbReference type="CDD" id="cd05305">
    <property type="entry name" value="L-AlaDH"/>
    <property type="match status" value="1"/>
</dbReference>
<evidence type="ECO:0000259" key="10">
    <source>
        <dbReference type="SMART" id="SM01002"/>
    </source>
</evidence>
<feature type="binding site" evidence="8">
    <location>
        <begin position="298"/>
        <end position="301"/>
    </location>
    <ligand>
        <name>NAD(+)</name>
        <dbReference type="ChEBI" id="CHEBI:57540"/>
    </ligand>
</feature>
<feature type="active site" description="Proton donor/acceptor" evidence="6">
    <location>
        <position position="270"/>
    </location>
</feature>
<dbReference type="SMART" id="SM01003">
    <property type="entry name" value="AlaDh_PNT_N"/>
    <property type="match status" value="1"/>
</dbReference>
<feature type="binding site" evidence="7">
    <location>
        <position position="15"/>
    </location>
    <ligand>
        <name>substrate</name>
    </ligand>
</feature>
<feature type="binding site" evidence="9">
    <location>
        <position position="327"/>
    </location>
    <ligand>
        <name>Mg(2+)</name>
        <dbReference type="ChEBI" id="CHEBI:18420"/>
    </ligand>
</feature>
<evidence type="ECO:0000256" key="2">
    <source>
        <dbReference type="ARBA" id="ARBA00012897"/>
    </source>
</evidence>
<reference evidence="12 13" key="1">
    <citation type="submission" date="2018-05" db="EMBL/GenBank/DDBJ databases">
        <title>A metagenomic window into the 2 km-deep terrestrial subsurface aquifer revealed taxonomically and functionally diverse microbial community comprising novel uncultured bacterial lineages.</title>
        <authorList>
            <person name="Kadnikov V.V."/>
            <person name="Mardanov A.V."/>
            <person name="Beletsky A.V."/>
            <person name="Banks D."/>
            <person name="Pimenov N.V."/>
            <person name="Frank Y.A."/>
            <person name="Karnachuk O.V."/>
            <person name="Ravin N.V."/>
        </authorList>
    </citation>
    <scope>NUCLEOTIDE SEQUENCE [LARGE SCALE GENOMIC DNA]</scope>
    <source>
        <strain evidence="12">BY</strain>
    </source>
</reference>
<sequence>MIIGIPKEIKNNEYRVGIVPAGVRELTRAGHTVLIETRAGEGSGISDEEYKAAGAKIVPDAASVYGEADLIMKVKEPLEQEYPLIRENQIVFTYFHFASSRTLTEAMVRTKAVCVAYETIKTPDGKLPLLTPMSEVAGRMSIQEGAKYLEKPMKGRGILLSGVPGVEPARVLILGGGVVGANAAKIAAGLGAQVAILDVSLDRLRYLADIMPPNVVTLMSNEDNIRSRLALADLVIGAVLVVGARAPRLITRDMLKLMKPGAVIVDVAIDQGGCVETSRPTTHEDPIFIVDNVVHYCVANMPGAVGRTSTYALTNVTLPYALKIADHGWPEFARRDSALAQGVNMVGGVITCKPVAEAFNLSNYVPIDDVLK</sequence>
<dbReference type="GO" id="GO:0042853">
    <property type="term" value="P:L-alanine catabolic process"/>
    <property type="evidence" value="ECO:0007669"/>
    <property type="project" value="InterPro"/>
</dbReference>
<dbReference type="InterPro" id="IPR008141">
    <property type="entry name" value="Ala_DH"/>
</dbReference>
<name>A0A2Z4Y3R8_SUMC1</name>
<evidence type="ECO:0000256" key="7">
    <source>
        <dbReference type="PIRSR" id="PIRSR000183-2"/>
    </source>
</evidence>
<dbReference type="GO" id="GO:0000286">
    <property type="term" value="F:alanine dehydrogenase activity"/>
    <property type="evidence" value="ECO:0007669"/>
    <property type="project" value="UniProtKB-UniRule"/>
</dbReference>
<proteinExistence type="inferred from homology"/>
<feature type="domain" description="Alanine dehydrogenase/pyridine nucleotide transhydrogenase N-terminal" evidence="11">
    <location>
        <begin position="4"/>
        <end position="137"/>
    </location>
</feature>
<dbReference type="SUPFAM" id="SSF52283">
    <property type="entry name" value="Formate/glycerate dehydrogenase catalytic domain-like"/>
    <property type="match status" value="1"/>
</dbReference>
<accession>A0A2Z4Y3R8</accession>
<evidence type="ECO:0000256" key="1">
    <source>
        <dbReference type="ARBA" id="ARBA00005689"/>
    </source>
</evidence>
<evidence type="ECO:0000259" key="11">
    <source>
        <dbReference type="SMART" id="SM01003"/>
    </source>
</evidence>
<feature type="binding site" evidence="8">
    <location>
        <position position="198"/>
    </location>
    <ligand>
        <name>NAD(+)</name>
        <dbReference type="ChEBI" id="CHEBI:57540"/>
    </ligand>
</feature>
<evidence type="ECO:0000256" key="6">
    <source>
        <dbReference type="PIRSR" id="PIRSR000183-1"/>
    </source>
</evidence>
<dbReference type="EC" id="1.4.1.1" evidence="2 5"/>